<evidence type="ECO:0000313" key="2">
    <source>
        <dbReference type="EMBL" id="KYN36502.1"/>
    </source>
</evidence>
<dbReference type="AlphaFoldDB" id="A0A151JV56"/>
<reference evidence="2 3" key="1">
    <citation type="submission" date="2016-03" db="EMBL/GenBank/DDBJ databases">
        <title>Trachymyrmex septentrionalis WGS genome.</title>
        <authorList>
            <person name="Nygaard S."/>
            <person name="Hu H."/>
            <person name="Boomsma J."/>
            <person name="Zhang G."/>
        </authorList>
    </citation>
    <scope>NUCLEOTIDE SEQUENCE [LARGE SCALE GENOMIC DNA]</scope>
    <source>
        <strain evidence="2">Tsep2-gDNA-1</strain>
        <tissue evidence="2">Whole body</tissue>
    </source>
</reference>
<name>A0A151JV56_9HYME</name>
<feature type="domain" description="DUF7041" evidence="1">
    <location>
        <begin position="1"/>
        <end position="57"/>
    </location>
</feature>
<dbReference type="EMBL" id="KQ981742">
    <property type="protein sequence ID" value="KYN36502.1"/>
    <property type="molecule type" value="Genomic_DNA"/>
</dbReference>
<dbReference type="PANTHER" id="PTHR33327:SF3">
    <property type="entry name" value="RNA-DIRECTED DNA POLYMERASE"/>
    <property type="match status" value="1"/>
</dbReference>
<proteinExistence type="predicted"/>
<gene>
    <name evidence="2" type="ORF">ALC56_09144</name>
</gene>
<feature type="non-terminal residue" evidence="2">
    <location>
        <position position="1"/>
    </location>
</feature>
<dbReference type="PANTHER" id="PTHR33327">
    <property type="entry name" value="ENDONUCLEASE"/>
    <property type="match status" value="1"/>
</dbReference>
<sequence>IASDQTTLNTIIRHLDENTMITVTDILENPPEMDKYNKLKETLIARFTDSQEKQMQMFLLDIELGDKKSSQLLREIRTLAGQDTTESFLHTLW</sequence>
<organism evidence="2 3">
    <name type="scientific">Trachymyrmex septentrionalis</name>
    <dbReference type="NCBI Taxonomy" id="34720"/>
    <lineage>
        <taxon>Eukaryota</taxon>
        <taxon>Metazoa</taxon>
        <taxon>Ecdysozoa</taxon>
        <taxon>Arthropoda</taxon>
        <taxon>Hexapoda</taxon>
        <taxon>Insecta</taxon>
        <taxon>Pterygota</taxon>
        <taxon>Neoptera</taxon>
        <taxon>Endopterygota</taxon>
        <taxon>Hymenoptera</taxon>
        <taxon>Apocrita</taxon>
        <taxon>Aculeata</taxon>
        <taxon>Formicoidea</taxon>
        <taxon>Formicidae</taxon>
        <taxon>Myrmicinae</taxon>
        <taxon>Trachymyrmex</taxon>
    </lineage>
</organism>
<evidence type="ECO:0000313" key="3">
    <source>
        <dbReference type="Proteomes" id="UP000078541"/>
    </source>
</evidence>
<dbReference type="Pfam" id="PF23055">
    <property type="entry name" value="DUF7041"/>
    <property type="match status" value="1"/>
</dbReference>
<keyword evidence="3" id="KW-1185">Reference proteome</keyword>
<evidence type="ECO:0000259" key="1">
    <source>
        <dbReference type="Pfam" id="PF23055"/>
    </source>
</evidence>
<protein>
    <recommendedName>
        <fullName evidence="1">DUF7041 domain-containing protein</fullName>
    </recommendedName>
</protein>
<dbReference type="Proteomes" id="UP000078541">
    <property type="component" value="Unassembled WGS sequence"/>
</dbReference>
<accession>A0A151JV56</accession>
<dbReference type="InterPro" id="IPR055469">
    <property type="entry name" value="DUF7041"/>
</dbReference>